<organism evidence="3">
    <name type="scientific">Salpingoeca rosetta (strain ATCC 50818 / BSB-021)</name>
    <dbReference type="NCBI Taxonomy" id="946362"/>
    <lineage>
        <taxon>Eukaryota</taxon>
        <taxon>Choanoflagellata</taxon>
        <taxon>Craspedida</taxon>
        <taxon>Salpingoecidae</taxon>
        <taxon>Salpingoeca</taxon>
    </lineage>
</organism>
<dbReference type="KEGG" id="sre:PTSG_01257"/>
<feature type="region of interest" description="Disordered" evidence="1">
    <location>
        <begin position="269"/>
        <end position="295"/>
    </location>
</feature>
<evidence type="ECO:0000313" key="3">
    <source>
        <dbReference type="Proteomes" id="UP000007799"/>
    </source>
</evidence>
<dbReference type="RefSeq" id="XP_004997228.1">
    <property type="nucleotide sequence ID" value="XM_004997171.1"/>
</dbReference>
<feature type="compositionally biased region" description="Basic residues" evidence="1">
    <location>
        <begin position="1"/>
        <end position="10"/>
    </location>
</feature>
<feature type="compositionally biased region" description="Basic and acidic residues" evidence="1">
    <location>
        <begin position="11"/>
        <end position="29"/>
    </location>
</feature>
<gene>
    <name evidence="2" type="ORF">PTSG_01257</name>
</gene>
<evidence type="ECO:0000313" key="2">
    <source>
        <dbReference type="EMBL" id="EGD80667.1"/>
    </source>
</evidence>
<dbReference type="AlphaFoldDB" id="F2TZT9"/>
<feature type="region of interest" description="Disordered" evidence="1">
    <location>
        <begin position="611"/>
        <end position="632"/>
    </location>
</feature>
<name>F2TZT9_SALR5</name>
<reference evidence="2" key="1">
    <citation type="submission" date="2009-08" db="EMBL/GenBank/DDBJ databases">
        <title>Annotation of Salpingoeca rosetta.</title>
        <authorList>
            <consortium name="The Broad Institute Genome Sequencing Platform"/>
            <person name="Russ C."/>
            <person name="Cuomo C."/>
            <person name="Burger G."/>
            <person name="Gray M.W."/>
            <person name="Holland P.W.H."/>
            <person name="King N."/>
            <person name="Lang F.B.F."/>
            <person name="Roger A.J."/>
            <person name="Ruiz-Trillo I."/>
            <person name="Young S.K."/>
            <person name="Zeng Q."/>
            <person name="Gargeya S."/>
            <person name="Alvarado L."/>
            <person name="Berlin A."/>
            <person name="Chapman S.B."/>
            <person name="Chen Z."/>
            <person name="Freedman E."/>
            <person name="Gellesch M."/>
            <person name="Goldberg J."/>
            <person name="Griggs A."/>
            <person name="Gujja S."/>
            <person name="Heilman E."/>
            <person name="Heiman D."/>
            <person name="Howarth C."/>
            <person name="Mehta T."/>
            <person name="Neiman D."/>
            <person name="Pearson M."/>
            <person name="Roberts A."/>
            <person name="Saif S."/>
            <person name="Shea T."/>
            <person name="Shenoy N."/>
            <person name="Sisk P."/>
            <person name="Stolte C."/>
            <person name="Sykes S."/>
            <person name="White J."/>
            <person name="Yandava C."/>
            <person name="Haas B."/>
            <person name="Nusbaum C."/>
            <person name="Birren B."/>
        </authorList>
    </citation>
    <scope>NUCLEOTIDE SEQUENCE [LARGE SCALE GENOMIC DNA]</scope>
    <source>
        <strain evidence="2">ATCC 50818</strain>
    </source>
</reference>
<dbReference type="PANTHER" id="PTHR46433:SF1">
    <property type="entry name" value="ANKYRIN REPEAT-CONTAINING PROTEIN"/>
    <property type="match status" value="1"/>
</dbReference>
<dbReference type="eggNOG" id="ENOG502S5JJ">
    <property type="taxonomic scope" value="Eukaryota"/>
</dbReference>
<dbReference type="InParanoid" id="F2TZT9"/>
<protein>
    <submittedName>
        <fullName evidence="2">Uncharacterized protein</fullName>
    </submittedName>
</protein>
<accession>F2TZT9</accession>
<feature type="compositionally biased region" description="Basic and acidic residues" evidence="1">
    <location>
        <begin position="281"/>
        <end position="295"/>
    </location>
</feature>
<sequence>MKEKEKRKKEVKKEKKVMEKKQMEMEMEKKQMRILTVTNTDTHQTNTQLMTSLERKDTADTADMAAACSVYSLSDLILKGVGEAEDVLLRAALQLRRHLHQDLRKKRRRQGFVCLKHMHFDEDGDRTDAHDDRDSNLPEASVQGEPSPTAADAQDNAPTPPAASTAAHTDEPQLFQVLDLALPLQQYDVDIGSILKQSSKPLPWRTWIRATHPGAFRVCPAHVDASVRLEALELVLQCLRVEDKHFSKTTVSSCAEEVGLLLRHLQQQQTHGDSLGSSDSGTDKENSSHECERGADEPLVVAVGPTTPSILLHQRTAQLLLQENEAMVKAPNTTTGSHRVFKMTRVVQASREVRGRSLDDIVASEDWDAVNDLSLGRTFLLTLLLTADDAKGDNFMVTPNGDIIGIDNDHVLGAPFKASGAGTRVVLRSLIFCCNPWMSRRMHPALVQHLRRISPTVVVSRWLAEIGHYNDRLRELERDGLLSPSLRTALGLPCYVRSSAVERTLLLLRRVQTAVKARDARGQEVTLKGLLQSALPEVAAVYTQMRGAFTTPHEALRCVYFRPEEFFPRPPPDLVKYDITVEGVLAQQQQQCSHANSNSGCCSSSDRAGQNSQDALASDDKPGCDDSSSTTALRGPDSGLDCANALFLERDNGFVQALEDTMLVTDVLAKVHPKTLCIQHVMHCLEIVQSCSGMAWSLLPQPWTSDTTLVPSPQLCRLL</sequence>
<dbReference type="GeneID" id="16077824"/>
<evidence type="ECO:0000256" key="1">
    <source>
        <dbReference type="SAM" id="MobiDB-lite"/>
    </source>
</evidence>
<proteinExistence type="predicted"/>
<feature type="region of interest" description="Disordered" evidence="1">
    <location>
        <begin position="123"/>
        <end position="168"/>
    </location>
</feature>
<keyword evidence="3" id="KW-1185">Reference proteome</keyword>
<dbReference type="PANTHER" id="PTHR46433">
    <property type="entry name" value="ANK_REP_REGION DOMAIN-CONTAINING PROTEIN-RELATED"/>
    <property type="match status" value="1"/>
</dbReference>
<dbReference type="Proteomes" id="UP000007799">
    <property type="component" value="Unassembled WGS sequence"/>
</dbReference>
<feature type="region of interest" description="Disordered" evidence="1">
    <location>
        <begin position="1"/>
        <end position="29"/>
    </location>
</feature>
<feature type="compositionally biased region" description="Low complexity" evidence="1">
    <location>
        <begin position="269"/>
        <end position="280"/>
    </location>
</feature>
<feature type="compositionally biased region" description="Basic and acidic residues" evidence="1">
    <location>
        <begin position="123"/>
        <end position="136"/>
    </location>
</feature>
<dbReference type="EMBL" id="GL832958">
    <property type="protein sequence ID" value="EGD80667.1"/>
    <property type="molecule type" value="Genomic_DNA"/>
</dbReference>